<dbReference type="EMBL" id="CP036268">
    <property type="protein sequence ID" value="QDT39102.1"/>
    <property type="molecule type" value="Genomic_DNA"/>
</dbReference>
<evidence type="ECO:0000313" key="2">
    <source>
        <dbReference type="EMBL" id="QDT39102.1"/>
    </source>
</evidence>
<evidence type="ECO:0008006" key="4">
    <source>
        <dbReference type="Google" id="ProtNLM"/>
    </source>
</evidence>
<name>A0A517R5F4_9PLAN</name>
<keyword evidence="3" id="KW-1185">Reference proteome</keyword>
<reference evidence="2 3" key="1">
    <citation type="submission" date="2019-02" db="EMBL/GenBank/DDBJ databases">
        <title>Deep-cultivation of Planctomycetes and their phenomic and genomic characterization uncovers novel biology.</title>
        <authorList>
            <person name="Wiegand S."/>
            <person name="Jogler M."/>
            <person name="Boedeker C."/>
            <person name="Pinto D."/>
            <person name="Vollmers J."/>
            <person name="Rivas-Marin E."/>
            <person name="Kohn T."/>
            <person name="Peeters S.H."/>
            <person name="Heuer A."/>
            <person name="Rast P."/>
            <person name="Oberbeckmann S."/>
            <person name="Bunk B."/>
            <person name="Jeske O."/>
            <person name="Meyerdierks A."/>
            <person name="Storesund J.E."/>
            <person name="Kallscheuer N."/>
            <person name="Luecker S."/>
            <person name="Lage O.M."/>
            <person name="Pohl T."/>
            <person name="Merkel B.J."/>
            <person name="Hornburger P."/>
            <person name="Mueller R.-W."/>
            <person name="Bruemmer F."/>
            <person name="Labrenz M."/>
            <person name="Spormann A.M."/>
            <person name="Op den Camp H."/>
            <person name="Overmann J."/>
            <person name="Amann R."/>
            <person name="Jetten M.S.M."/>
            <person name="Mascher T."/>
            <person name="Medema M.H."/>
            <person name="Devos D.P."/>
            <person name="Kaster A.-K."/>
            <person name="Ovreas L."/>
            <person name="Rohde M."/>
            <person name="Galperin M.Y."/>
            <person name="Jogler C."/>
        </authorList>
    </citation>
    <scope>NUCLEOTIDE SEQUENCE [LARGE SCALE GENOMIC DNA]</scope>
    <source>
        <strain evidence="2 3">Pan189</strain>
    </source>
</reference>
<sequence length="167" mass="18203">MNTELDSGEALGSIEQQGLGHPSKVRRLLRWLPLLLVPLLVWGAITTCFGSVRGFQMRLNGHEVMVVPVDETPLKVPADRTSKVEISVRNLQFHAITIFGSNSSCSCVATSDLPMTIPPLSERQLSYRYQAPAADGPQEARQVVELLIDPADHTVNLVLNFVVGASS</sequence>
<dbReference type="Proteomes" id="UP000317318">
    <property type="component" value="Chromosome"/>
</dbReference>
<dbReference type="KEGG" id="svp:Pan189_35040"/>
<evidence type="ECO:0000256" key="1">
    <source>
        <dbReference type="SAM" id="Phobius"/>
    </source>
</evidence>
<keyword evidence="1" id="KW-0472">Membrane</keyword>
<accession>A0A517R5F4</accession>
<dbReference type="AlphaFoldDB" id="A0A517R5F4"/>
<protein>
    <recommendedName>
        <fullName evidence="4">DUF1573 domain-containing protein</fullName>
    </recommendedName>
</protein>
<organism evidence="2 3">
    <name type="scientific">Stratiformator vulcanicus</name>
    <dbReference type="NCBI Taxonomy" id="2527980"/>
    <lineage>
        <taxon>Bacteria</taxon>
        <taxon>Pseudomonadati</taxon>
        <taxon>Planctomycetota</taxon>
        <taxon>Planctomycetia</taxon>
        <taxon>Planctomycetales</taxon>
        <taxon>Planctomycetaceae</taxon>
        <taxon>Stratiformator</taxon>
    </lineage>
</organism>
<gene>
    <name evidence="2" type="ORF">Pan189_35040</name>
</gene>
<proteinExistence type="predicted"/>
<feature type="transmembrane region" description="Helical" evidence="1">
    <location>
        <begin position="31"/>
        <end position="52"/>
    </location>
</feature>
<evidence type="ECO:0000313" key="3">
    <source>
        <dbReference type="Proteomes" id="UP000317318"/>
    </source>
</evidence>
<keyword evidence="1" id="KW-1133">Transmembrane helix</keyword>
<keyword evidence="1" id="KW-0812">Transmembrane</keyword>